<dbReference type="Proteomes" id="UP001431209">
    <property type="component" value="Unassembled WGS sequence"/>
</dbReference>
<keyword evidence="1" id="KW-0328">Glycosyltransferase</keyword>
<gene>
    <name evidence="1" type="ORF">AKO1_009397</name>
</gene>
<evidence type="ECO:0000313" key="1">
    <source>
        <dbReference type="EMBL" id="KAL0490026.1"/>
    </source>
</evidence>
<proteinExistence type="predicted"/>
<sequence>MKKTSFKSTEKSSVRKNETAFVDTFLRDYQEQVKKQRDKTKEEQKKLLMDNEQQKFDSASLISMLIDMKQKKEQTKEISKDSEALLEHKRQHLKNLRDQVKPGNAYAYVQNTIHFFEQNMQYFVEHSLEFQKLVGQLKTKQERQLFLHTIYMYYYADVLLLFNKSQKSQATTPNKDQDAVDALRNKYYSRNQNQKSITNHDEPIDENKIAHVYSTIINDHKLLTEDDNQAFYNLIITINTKETFVVEELLRHHHRSSINTTK</sequence>
<comment type="caution">
    <text evidence="1">The sequence shown here is derived from an EMBL/GenBank/DDBJ whole genome shotgun (WGS) entry which is preliminary data.</text>
</comment>
<evidence type="ECO:0000313" key="2">
    <source>
        <dbReference type="Proteomes" id="UP001431209"/>
    </source>
</evidence>
<reference evidence="1 2" key="1">
    <citation type="submission" date="2024-03" db="EMBL/GenBank/DDBJ databases">
        <title>The Acrasis kona genome and developmental transcriptomes reveal deep origins of eukaryotic multicellular pathways.</title>
        <authorList>
            <person name="Sheikh S."/>
            <person name="Fu C.-J."/>
            <person name="Brown M.W."/>
            <person name="Baldauf S.L."/>
        </authorList>
    </citation>
    <scope>NUCLEOTIDE SEQUENCE [LARGE SCALE GENOMIC DNA]</scope>
    <source>
        <strain evidence="1 2">ATCC MYA-3509</strain>
    </source>
</reference>
<keyword evidence="2" id="KW-1185">Reference proteome</keyword>
<dbReference type="GO" id="GO:0016757">
    <property type="term" value="F:glycosyltransferase activity"/>
    <property type="evidence" value="ECO:0007669"/>
    <property type="project" value="UniProtKB-KW"/>
</dbReference>
<accession>A0AAW2ZMU7</accession>
<organism evidence="1 2">
    <name type="scientific">Acrasis kona</name>
    <dbReference type="NCBI Taxonomy" id="1008807"/>
    <lineage>
        <taxon>Eukaryota</taxon>
        <taxon>Discoba</taxon>
        <taxon>Heterolobosea</taxon>
        <taxon>Tetramitia</taxon>
        <taxon>Eutetramitia</taxon>
        <taxon>Acrasidae</taxon>
        <taxon>Acrasis</taxon>
    </lineage>
</organism>
<name>A0AAW2ZMU7_9EUKA</name>
<protein>
    <submittedName>
        <fullName evidence="1">Anthranilate phosphoribosyltransferase</fullName>
    </submittedName>
</protein>
<dbReference type="AlphaFoldDB" id="A0AAW2ZMU7"/>
<dbReference type="EMBL" id="JAOPGA020001632">
    <property type="protein sequence ID" value="KAL0490026.1"/>
    <property type="molecule type" value="Genomic_DNA"/>
</dbReference>
<keyword evidence="1" id="KW-0808">Transferase</keyword>